<dbReference type="PIRSF" id="PIRSF000368">
    <property type="entry name" value="NrdG"/>
    <property type="match status" value="1"/>
</dbReference>
<sequence>MFKDPLRILKIYEETIADGEGFRYSIYLSGCSHHCKGCHNPDSWNPVLGTLLTEEWLDRIVNEINDNPLLDGVTFSGGDPFFYPQSFLQLLKAVKERTGKNIWCYTGYTYEQLIESKDLATCLGYIDVLVDGRFEKDLYSPSLSFRGSSNQRIIKLDKTFDHSIVCRMLLPKAKK</sequence>
<organism evidence="8 9">
    <name type="scientific">Dysgonomonas capnocytophagoides</name>
    <dbReference type="NCBI Taxonomy" id="45254"/>
    <lineage>
        <taxon>Bacteria</taxon>
        <taxon>Pseudomonadati</taxon>
        <taxon>Bacteroidota</taxon>
        <taxon>Bacteroidia</taxon>
        <taxon>Bacteroidales</taxon>
        <taxon>Dysgonomonadaceae</taxon>
        <taxon>Dysgonomonas</taxon>
    </lineage>
</organism>
<dbReference type="Gene3D" id="3.20.20.70">
    <property type="entry name" value="Aldolase class I"/>
    <property type="match status" value="1"/>
</dbReference>
<evidence type="ECO:0000256" key="6">
    <source>
        <dbReference type="ARBA" id="ARBA00023014"/>
    </source>
</evidence>
<evidence type="ECO:0000256" key="4">
    <source>
        <dbReference type="ARBA" id="ARBA00022723"/>
    </source>
</evidence>
<comment type="caution">
    <text evidence="8">The sequence shown here is derived from an EMBL/GenBank/DDBJ whole genome shotgun (WGS) entry which is preliminary data.</text>
</comment>
<dbReference type="SFLD" id="SFLDF00299">
    <property type="entry name" value="anaerobic_ribonucleoside-triph"/>
    <property type="match status" value="1"/>
</dbReference>
<dbReference type="EC" id="1.97.1.-" evidence="7"/>
<evidence type="ECO:0000256" key="7">
    <source>
        <dbReference type="PIRNR" id="PIRNR000368"/>
    </source>
</evidence>
<keyword evidence="4" id="KW-0479">Metal-binding</keyword>
<evidence type="ECO:0000256" key="1">
    <source>
        <dbReference type="ARBA" id="ARBA00001966"/>
    </source>
</evidence>
<dbReference type="InterPro" id="IPR007197">
    <property type="entry name" value="rSAM"/>
</dbReference>
<comment type="similarity">
    <text evidence="7">Belongs to the organic radical-activating enzymes family.</text>
</comment>
<dbReference type="SFLD" id="SFLDG01063">
    <property type="entry name" value="activating_enzymes__group_1"/>
    <property type="match status" value="1"/>
</dbReference>
<dbReference type="PANTHER" id="PTHR30352">
    <property type="entry name" value="PYRUVATE FORMATE-LYASE-ACTIVATING ENZYME"/>
    <property type="match status" value="1"/>
</dbReference>
<keyword evidence="7" id="KW-0560">Oxidoreductase</keyword>
<dbReference type="GO" id="GO:0051539">
    <property type="term" value="F:4 iron, 4 sulfur cluster binding"/>
    <property type="evidence" value="ECO:0007669"/>
    <property type="project" value="UniProtKB-KW"/>
</dbReference>
<dbReference type="GO" id="GO:0004748">
    <property type="term" value="F:ribonucleoside-diphosphate reductase activity, thioredoxin disulfide as acceptor"/>
    <property type="evidence" value="ECO:0007669"/>
    <property type="project" value="TreeGrafter"/>
</dbReference>
<evidence type="ECO:0000256" key="5">
    <source>
        <dbReference type="ARBA" id="ARBA00023004"/>
    </source>
</evidence>
<comment type="function">
    <text evidence="7">Activation of anaerobic ribonucleoside-triphosphate reductase under anaerobic conditions by generation of an organic free radical, using S-adenosylmethionine and reduced flavodoxin as cosubstrates to produce 5'-deoxy-adenosine.</text>
</comment>
<dbReference type="NCBIfam" id="TIGR02491">
    <property type="entry name" value="NrdG"/>
    <property type="match status" value="1"/>
</dbReference>
<protein>
    <recommendedName>
        <fullName evidence="7">Anaerobic ribonucleoside-triphosphate reductase-activating protein</fullName>
        <ecNumber evidence="7">1.97.1.-</ecNumber>
    </recommendedName>
</protein>
<dbReference type="Pfam" id="PF13353">
    <property type="entry name" value="Fer4_12"/>
    <property type="match status" value="1"/>
</dbReference>
<reference evidence="8 9" key="1">
    <citation type="submission" date="2019-03" db="EMBL/GenBank/DDBJ databases">
        <title>San Antonio Military Medical Center submission to MRSN (WRAIR), pending publication.</title>
        <authorList>
            <person name="Blyth D.M."/>
            <person name="Mccarthy S.L."/>
            <person name="Schall S.E."/>
            <person name="Stam J.A."/>
            <person name="Ong A.C."/>
            <person name="Mcgann P.T."/>
        </authorList>
    </citation>
    <scope>NUCLEOTIDE SEQUENCE [LARGE SCALE GENOMIC DNA]</scope>
    <source>
        <strain evidence="8 9">MRSN571793</strain>
    </source>
</reference>
<dbReference type="InterPro" id="IPR034457">
    <property type="entry name" value="Organic_radical-activating"/>
</dbReference>
<dbReference type="STRING" id="1121485.GCA_000426485_00093"/>
<comment type="cofactor">
    <cofactor evidence="1">
        <name>[4Fe-4S] cluster</name>
        <dbReference type="ChEBI" id="CHEBI:49883"/>
    </cofactor>
</comment>
<dbReference type="InterPro" id="IPR058240">
    <property type="entry name" value="rSAM_sf"/>
</dbReference>
<gene>
    <name evidence="8" type="primary">nrdG</name>
    <name evidence="8" type="ORF">E2605_02105</name>
</gene>
<dbReference type="GO" id="GO:0043365">
    <property type="term" value="F:[formate-C-acetyltransferase]-activating enzyme activity"/>
    <property type="evidence" value="ECO:0007669"/>
    <property type="project" value="InterPro"/>
</dbReference>
<name>A0A4Y8L9C7_9BACT</name>
<keyword evidence="5" id="KW-0408">Iron</keyword>
<dbReference type="InterPro" id="IPR013785">
    <property type="entry name" value="Aldolase_TIM"/>
</dbReference>
<dbReference type="PANTHER" id="PTHR30352:SF2">
    <property type="entry name" value="ANAEROBIC RIBONUCLEOSIDE-TRIPHOSPHATE REDUCTASE-ACTIVATING PROTEIN"/>
    <property type="match status" value="1"/>
</dbReference>
<keyword evidence="2" id="KW-0004">4Fe-4S</keyword>
<evidence type="ECO:0000313" key="9">
    <source>
        <dbReference type="Proteomes" id="UP000297861"/>
    </source>
</evidence>
<evidence type="ECO:0000256" key="3">
    <source>
        <dbReference type="ARBA" id="ARBA00022691"/>
    </source>
</evidence>
<accession>A0A4Y8L9C7</accession>
<dbReference type="AlphaFoldDB" id="A0A4Y8L9C7"/>
<keyword evidence="3" id="KW-0949">S-adenosyl-L-methionine</keyword>
<dbReference type="GO" id="GO:0046872">
    <property type="term" value="F:metal ion binding"/>
    <property type="evidence" value="ECO:0007669"/>
    <property type="project" value="UniProtKB-KW"/>
</dbReference>
<evidence type="ECO:0000256" key="2">
    <source>
        <dbReference type="ARBA" id="ARBA00022485"/>
    </source>
</evidence>
<dbReference type="SFLD" id="SFLDG01066">
    <property type="entry name" value="organic_radical-activating_enz"/>
    <property type="match status" value="1"/>
</dbReference>
<keyword evidence="9" id="KW-1185">Reference proteome</keyword>
<proteinExistence type="inferred from homology"/>
<dbReference type="InterPro" id="IPR012837">
    <property type="entry name" value="NrdG"/>
</dbReference>
<dbReference type="SUPFAM" id="SSF102114">
    <property type="entry name" value="Radical SAM enzymes"/>
    <property type="match status" value="1"/>
</dbReference>
<dbReference type="EMBL" id="SOML01000001">
    <property type="protein sequence ID" value="TFD98901.1"/>
    <property type="molecule type" value="Genomic_DNA"/>
</dbReference>
<evidence type="ECO:0000313" key="8">
    <source>
        <dbReference type="EMBL" id="TFD98901.1"/>
    </source>
</evidence>
<dbReference type="RefSeq" id="WP_134435337.1">
    <property type="nucleotide sequence ID" value="NZ_SOML01000001.1"/>
</dbReference>
<dbReference type="Proteomes" id="UP000297861">
    <property type="component" value="Unassembled WGS sequence"/>
</dbReference>
<dbReference type="SFLD" id="SFLDS00029">
    <property type="entry name" value="Radical_SAM"/>
    <property type="match status" value="1"/>
</dbReference>
<dbReference type="OrthoDB" id="9782387at2"/>
<keyword evidence="6" id="KW-0411">Iron-sulfur</keyword>